<dbReference type="PANTHER" id="PTHR12357">
    <property type="entry name" value="YTH YT521-B HOMOLOGY DOMAIN-CONTAINING"/>
    <property type="match status" value="1"/>
</dbReference>
<dbReference type="GO" id="GO:1990247">
    <property type="term" value="F:N6-methyladenosine-containing RNA reader activity"/>
    <property type="evidence" value="ECO:0007669"/>
    <property type="project" value="UniProtKB-UniRule"/>
</dbReference>
<dbReference type="Pfam" id="PF04146">
    <property type="entry name" value="YTH"/>
    <property type="match status" value="1"/>
</dbReference>
<name>A0ABD1GMJ7_SALDI</name>
<evidence type="ECO:0000313" key="4">
    <source>
        <dbReference type="EMBL" id="KAL1545352.1"/>
    </source>
</evidence>
<evidence type="ECO:0000259" key="3">
    <source>
        <dbReference type="PROSITE" id="PS50882"/>
    </source>
</evidence>
<comment type="function">
    <text evidence="1">Specifically recognizes and binds N6-methyladenosine (m6A)-containing RNAs, and regulates mRNA stability. M6A is a modification present at internal sites of mRNAs and some non-coding RNAs and plays a role in mRNA stability and processing.</text>
</comment>
<proteinExistence type="inferred from homology"/>
<feature type="region of interest" description="Disordered" evidence="2">
    <location>
        <begin position="523"/>
        <end position="596"/>
    </location>
</feature>
<dbReference type="Proteomes" id="UP001567538">
    <property type="component" value="Unassembled WGS sequence"/>
</dbReference>
<feature type="compositionally biased region" description="Polar residues" evidence="2">
    <location>
        <begin position="279"/>
        <end position="290"/>
    </location>
</feature>
<feature type="compositionally biased region" description="Polar residues" evidence="2">
    <location>
        <begin position="572"/>
        <end position="583"/>
    </location>
</feature>
<dbReference type="InterPro" id="IPR007275">
    <property type="entry name" value="YTH_domain"/>
</dbReference>
<dbReference type="GO" id="GO:0003729">
    <property type="term" value="F:mRNA binding"/>
    <property type="evidence" value="ECO:0007669"/>
    <property type="project" value="UniProtKB-UniRule"/>
</dbReference>
<reference evidence="4 5" key="1">
    <citation type="submission" date="2024-06" db="EMBL/GenBank/DDBJ databases">
        <title>A chromosome level genome sequence of Diviner's sage (Salvia divinorum).</title>
        <authorList>
            <person name="Ford S.A."/>
            <person name="Ro D.-K."/>
            <person name="Ness R.W."/>
            <person name="Phillips M.A."/>
        </authorList>
    </citation>
    <scope>NUCLEOTIDE SEQUENCE [LARGE SCALE GENOMIC DNA]</scope>
    <source>
        <strain evidence="4">SAF-2024a</strain>
        <tissue evidence="4">Leaf</tissue>
    </source>
</reference>
<organism evidence="4 5">
    <name type="scientific">Salvia divinorum</name>
    <name type="common">Maria pastora</name>
    <name type="synonym">Diviner's sage</name>
    <dbReference type="NCBI Taxonomy" id="28513"/>
    <lineage>
        <taxon>Eukaryota</taxon>
        <taxon>Viridiplantae</taxon>
        <taxon>Streptophyta</taxon>
        <taxon>Embryophyta</taxon>
        <taxon>Tracheophyta</taxon>
        <taxon>Spermatophyta</taxon>
        <taxon>Magnoliopsida</taxon>
        <taxon>eudicotyledons</taxon>
        <taxon>Gunneridae</taxon>
        <taxon>Pentapetalae</taxon>
        <taxon>asterids</taxon>
        <taxon>lamiids</taxon>
        <taxon>Lamiales</taxon>
        <taxon>Lamiaceae</taxon>
        <taxon>Nepetoideae</taxon>
        <taxon>Mentheae</taxon>
        <taxon>Salviinae</taxon>
        <taxon>Salvia</taxon>
        <taxon>Salvia subgen. Calosphace</taxon>
    </lineage>
</organism>
<dbReference type="InterPro" id="IPR045168">
    <property type="entry name" value="YTH_prot"/>
</dbReference>
<sequence length="671" mass="73154">MYNEGAPDYIIDQGLYYPTGTSYGYISTGYEPTMDWEDQHRFFGVDNQDIHYTVATNENTPYVYYSPNYGYGQSPFNPYNPYIPGAVVGADGSIIPSQQYYALPSYENPATSASHLPVVFQPRPDAVATGIVDSFIDTGGSFSKTDGLGSKHNLALNAPNSSLTATGDASGRRNSFGKMSEGRVNMGTGNQHPSSITSGSITSQAASQISQIRGPQGMECSLRGKALAVGIQLKTASTPGNGASTFESINYSHASVNKVKPNMLSGRAPDDERAGPDISSDQNRGSRMSKSKNQLIVKAYTLRAGNPDAQGNIIISRDQYNRVEFPVEYANAKFFVIKSYSEDDVHKSIKYNVWSSTPNGNKKLSAAYEDANRIPSGDSRGCPIFLFFSVNASGQFCGIAEMTGPVDFNRDMDFWQQDKWSGSFPVKWHIIKDLPNPNFRHIILENNENKSVTNSRDTQEISFKKGLEMLKIFKGHTSKTSLLDDFMYYENRQRILQGERARLFIKSYENPYLVPLLDPPRKHQSVHDFPPVSDANAAKHDTNNSSMANKEEVPSGAVSTCSTSDHAEPKGQISSGTIPTNGASVPGSRKGSADGVPNAVDELKIRDLKIHSDEPGSGCTLPTRAVSNKTNSEVVNVVTIGSMPVKVVDTESSGFLTVGTIPLDPRTLLHE</sequence>
<gene>
    <name evidence="4" type="primary">ECT7</name>
    <name evidence="4" type="ORF">AAHA92_22091</name>
</gene>
<feature type="domain" description="YTH" evidence="3">
    <location>
        <begin position="332"/>
        <end position="473"/>
    </location>
</feature>
<evidence type="ECO:0000256" key="1">
    <source>
        <dbReference type="RuleBase" id="RU369095"/>
    </source>
</evidence>
<keyword evidence="5" id="KW-1185">Reference proteome</keyword>
<accession>A0ABD1GMJ7</accession>
<dbReference type="Gene3D" id="3.10.590.10">
    <property type="entry name" value="ph1033 like domains"/>
    <property type="match status" value="1"/>
</dbReference>
<protein>
    <recommendedName>
        <fullName evidence="1">YTH domain-containing family protein</fullName>
    </recommendedName>
</protein>
<dbReference type="PROSITE" id="PS50882">
    <property type="entry name" value="YTH"/>
    <property type="match status" value="1"/>
</dbReference>
<dbReference type="EMBL" id="JBEAFC010000008">
    <property type="protein sequence ID" value="KAL1545352.1"/>
    <property type="molecule type" value="Genomic_DNA"/>
</dbReference>
<comment type="caution">
    <text evidence="4">The sequence shown here is derived from an EMBL/GenBank/DDBJ whole genome shotgun (WGS) entry which is preliminary data.</text>
</comment>
<comment type="similarity">
    <text evidence="1">Belongs to the YTHDF family.</text>
</comment>
<evidence type="ECO:0000313" key="5">
    <source>
        <dbReference type="Proteomes" id="UP001567538"/>
    </source>
</evidence>
<dbReference type="PANTHER" id="PTHR12357:SF92">
    <property type="entry name" value="YTH DOMAIN-CONTAINING FAMILY PROTEIN"/>
    <property type="match status" value="1"/>
</dbReference>
<feature type="region of interest" description="Disordered" evidence="2">
    <location>
        <begin position="261"/>
        <end position="290"/>
    </location>
</feature>
<dbReference type="CDD" id="cd21134">
    <property type="entry name" value="YTH"/>
    <property type="match status" value="1"/>
</dbReference>
<dbReference type="AlphaFoldDB" id="A0ABD1GMJ7"/>
<keyword evidence="1" id="KW-0694">RNA-binding</keyword>
<evidence type="ECO:0000256" key="2">
    <source>
        <dbReference type="SAM" id="MobiDB-lite"/>
    </source>
</evidence>